<evidence type="ECO:0000256" key="12">
    <source>
        <dbReference type="ARBA" id="ARBA00022989"/>
    </source>
</evidence>
<dbReference type="PANTHER" id="PTHR34148:SF1">
    <property type="entry name" value="ADENOSYLCOBINAMIDE-GDP RIBAZOLETRANSFERASE"/>
    <property type="match status" value="1"/>
</dbReference>
<feature type="transmembrane region" description="Helical" evidence="19">
    <location>
        <begin position="35"/>
        <end position="53"/>
    </location>
</feature>
<keyword evidence="8 19" id="KW-0169">Cobalamin biosynthesis</keyword>
<dbReference type="EMBL" id="LR778301">
    <property type="protein sequence ID" value="CAB1367750.1"/>
    <property type="molecule type" value="Genomic_DNA"/>
</dbReference>
<evidence type="ECO:0000256" key="4">
    <source>
        <dbReference type="ARBA" id="ARBA00010561"/>
    </source>
</evidence>
<evidence type="ECO:0000256" key="6">
    <source>
        <dbReference type="ARBA" id="ARBA00015850"/>
    </source>
</evidence>
<evidence type="ECO:0000256" key="5">
    <source>
        <dbReference type="ARBA" id="ARBA00013200"/>
    </source>
</evidence>
<dbReference type="RefSeq" id="WP_145769890.1">
    <property type="nucleotide sequence ID" value="NZ_LR778301.1"/>
</dbReference>
<organism evidence="20 21">
    <name type="scientific">Denitratisoma oestradiolicum</name>
    <dbReference type="NCBI Taxonomy" id="311182"/>
    <lineage>
        <taxon>Bacteria</taxon>
        <taxon>Pseudomonadati</taxon>
        <taxon>Pseudomonadota</taxon>
        <taxon>Betaproteobacteria</taxon>
        <taxon>Nitrosomonadales</taxon>
        <taxon>Sterolibacteriaceae</taxon>
        <taxon>Denitratisoma</taxon>
    </lineage>
</organism>
<evidence type="ECO:0000256" key="19">
    <source>
        <dbReference type="HAMAP-Rule" id="MF_00719"/>
    </source>
</evidence>
<keyword evidence="7 19" id="KW-1003">Cell membrane</keyword>
<keyword evidence="12 19" id="KW-1133">Transmembrane helix</keyword>
<dbReference type="UniPathway" id="UPA00148">
    <property type="reaction ID" value="UER00238"/>
</dbReference>
<feature type="transmembrane region" description="Helical" evidence="19">
    <location>
        <begin position="111"/>
        <end position="129"/>
    </location>
</feature>
<evidence type="ECO:0000256" key="7">
    <source>
        <dbReference type="ARBA" id="ARBA00022475"/>
    </source>
</evidence>
<dbReference type="Proteomes" id="UP000515733">
    <property type="component" value="Chromosome"/>
</dbReference>
<comment type="similarity">
    <text evidence="4 19">Belongs to the CobS family.</text>
</comment>
<evidence type="ECO:0000256" key="10">
    <source>
        <dbReference type="ARBA" id="ARBA00022692"/>
    </source>
</evidence>
<evidence type="ECO:0000256" key="3">
    <source>
        <dbReference type="ARBA" id="ARBA00004663"/>
    </source>
</evidence>
<dbReference type="PANTHER" id="PTHR34148">
    <property type="entry name" value="ADENOSYLCOBINAMIDE-GDP RIBAZOLETRANSFERASE"/>
    <property type="match status" value="1"/>
</dbReference>
<evidence type="ECO:0000256" key="11">
    <source>
        <dbReference type="ARBA" id="ARBA00022842"/>
    </source>
</evidence>
<feature type="transmembrane region" description="Helical" evidence="19">
    <location>
        <begin position="141"/>
        <end position="166"/>
    </location>
</feature>
<dbReference type="GO" id="GO:0005886">
    <property type="term" value="C:plasma membrane"/>
    <property type="evidence" value="ECO:0007669"/>
    <property type="project" value="UniProtKB-SubCell"/>
</dbReference>
<evidence type="ECO:0000256" key="9">
    <source>
        <dbReference type="ARBA" id="ARBA00022679"/>
    </source>
</evidence>
<dbReference type="KEGG" id="doe:DENOEST_0585"/>
<evidence type="ECO:0000313" key="21">
    <source>
        <dbReference type="Proteomes" id="UP000515733"/>
    </source>
</evidence>
<evidence type="ECO:0000256" key="17">
    <source>
        <dbReference type="ARBA" id="ARBA00048623"/>
    </source>
</evidence>
<comment type="subcellular location">
    <subcellularLocation>
        <location evidence="2 19">Cell membrane</location>
        <topology evidence="2 19">Multi-pass membrane protein</topology>
    </subcellularLocation>
</comment>
<evidence type="ECO:0000256" key="14">
    <source>
        <dbReference type="ARBA" id="ARBA00025228"/>
    </source>
</evidence>
<feature type="transmembrane region" description="Helical" evidence="19">
    <location>
        <begin position="178"/>
        <end position="199"/>
    </location>
</feature>
<comment type="pathway">
    <text evidence="3 19">Cofactor biosynthesis; adenosylcobalamin biosynthesis; adenosylcobalamin from cob(II)yrinate a,c-diamide: step 7/7.</text>
</comment>
<reference evidence="20 21" key="1">
    <citation type="submission" date="2020-03" db="EMBL/GenBank/DDBJ databases">
        <authorList>
            <consortium name="Genoscope - CEA"/>
            <person name="William W."/>
        </authorList>
    </citation>
    <scope>NUCLEOTIDE SEQUENCE [LARGE SCALE GENOMIC DNA]</scope>
    <source>
        <strain evidence="21">DSM 16959</strain>
    </source>
</reference>
<name>A0A6S6XSQ8_9PROT</name>
<evidence type="ECO:0000256" key="15">
    <source>
        <dbReference type="ARBA" id="ARBA00032605"/>
    </source>
</evidence>
<dbReference type="GO" id="GO:0051073">
    <property type="term" value="F:adenosylcobinamide-GDP ribazoletransferase activity"/>
    <property type="evidence" value="ECO:0007669"/>
    <property type="project" value="UniProtKB-UniRule"/>
</dbReference>
<dbReference type="NCBIfam" id="NF001277">
    <property type="entry name" value="PRK00235.1-3"/>
    <property type="match status" value="1"/>
</dbReference>
<comment type="cofactor">
    <cofactor evidence="1 19">
        <name>Mg(2+)</name>
        <dbReference type="ChEBI" id="CHEBI:18420"/>
    </cofactor>
</comment>
<keyword evidence="11 19" id="KW-0460">Magnesium</keyword>
<keyword evidence="13 19" id="KW-0472">Membrane</keyword>
<evidence type="ECO:0000256" key="8">
    <source>
        <dbReference type="ARBA" id="ARBA00022573"/>
    </source>
</evidence>
<evidence type="ECO:0000256" key="13">
    <source>
        <dbReference type="ARBA" id="ARBA00023136"/>
    </source>
</evidence>
<feature type="transmembrane region" description="Helical" evidence="19">
    <location>
        <begin position="59"/>
        <end position="81"/>
    </location>
</feature>
<keyword evidence="9 19" id="KW-0808">Transferase</keyword>
<gene>
    <name evidence="19 20" type="primary">cobS</name>
    <name evidence="20" type="ORF">DENOEST_0585</name>
</gene>
<keyword evidence="21" id="KW-1185">Reference proteome</keyword>
<dbReference type="InterPro" id="IPR003805">
    <property type="entry name" value="CobS"/>
</dbReference>
<comment type="function">
    <text evidence="14 19">Joins adenosylcobinamide-GDP and alpha-ribazole to generate adenosylcobalamin (Ado-cobalamin). Also synthesizes adenosylcobalamin 5'-phosphate from adenosylcobinamide-GDP and alpha-ribazole 5'-phosphate.</text>
</comment>
<keyword evidence="10 19" id="KW-0812">Transmembrane</keyword>
<accession>A0A6S6XSQ8</accession>
<evidence type="ECO:0000256" key="2">
    <source>
        <dbReference type="ARBA" id="ARBA00004651"/>
    </source>
</evidence>
<dbReference type="EC" id="2.7.8.26" evidence="5 19"/>
<dbReference type="AlphaFoldDB" id="A0A6S6XSQ8"/>
<comment type="catalytic activity">
    <reaction evidence="17 19">
        <text>alpha-ribazole + adenosylcob(III)inamide-GDP = adenosylcob(III)alamin + GMP + H(+)</text>
        <dbReference type="Rhea" id="RHEA:16049"/>
        <dbReference type="ChEBI" id="CHEBI:10329"/>
        <dbReference type="ChEBI" id="CHEBI:15378"/>
        <dbReference type="ChEBI" id="CHEBI:18408"/>
        <dbReference type="ChEBI" id="CHEBI:58115"/>
        <dbReference type="ChEBI" id="CHEBI:60487"/>
        <dbReference type="EC" id="2.7.8.26"/>
    </reaction>
</comment>
<dbReference type="GO" id="GO:0008818">
    <property type="term" value="F:cobalamin 5'-phosphate synthase activity"/>
    <property type="evidence" value="ECO:0007669"/>
    <property type="project" value="UniProtKB-UniRule"/>
</dbReference>
<dbReference type="HAMAP" id="MF_00719">
    <property type="entry name" value="CobS"/>
    <property type="match status" value="1"/>
</dbReference>
<evidence type="ECO:0000256" key="18">
    <source>
        <dbReference type="ARBA" id="ARBA00049504"/>
    </source>
</evidence>
<sequence>MRFREPEYFFAALRFFTRLPVPAWVGHSQDQLDQAARYFPLVGVIVGAIGAGVTEAAALLLPVSLAVLLGMVATLLATGAFHEDGLADAIDGFGGGWEKAQVLTIMKDSRIGSYGAIGIGTALLIKYTALTEIDAAFEPPFLALALVAGHAVSRLASTALIFALDYVREDETAKSKPLARRLTGGELLVAALFGLAPSLLLGWSALPSLALVGLVTLVAARYLVCRIGGYTGDCLGAVQQLTELAFYLGLLCVFF</sequence>
<comment type="catalytic activity">
    <reaction evidence="18 19">
        <text>alpha-ribazole 5'-phosphate + adenosylcob(III)inamide-GDP = adenosylcob(III)alamin 5'-phosphate + GMP + H(+)</text>
        <dbReference type="Rhea" id="RHEA:23560"/>
        <dbReference type="ChEBI" id="CHEBI:15378"/>
        <dbReference type="ChEBI" id="CHEBI:57918"/>
        <dbReference type="ChEBI" id="CHEBI:58115"/>
        <dbReference type="ChEBI" id="CHEBI:60487"/>
        <dbReference type="ChEBI" id="CHEBI:60493"/>
        <dbReference type="EC" id="2.7.8.26"/>
    </reaction>
</comment>
<evidence type="ECO:0000256" key="1">
    <source>
        <dbReference type="ARBA" id="ARBA00001946"/>
    </source>
</evidence>
<proteinExistence type="inferred from homology"/>
<dbReference type="Pfam" id="PF02654">
    <property type="entry name" value="CobS"/>
    <property type="match status" value="1"/>
</dbReference>
<evidence type="ECO:0000313" key="20">
    <source>
        <dbReference type="EMBL" id="CAB1367750.1"/>
    </source>
</evidence>
<evidence type="ECO:0000256" key="16">
    <source>
        <dbReference type="ARBA" id="ARBA00032853"/>
    </source>
</evidence>
<dbReference type="OrthoDB" id="9794626at2"/>
<protein>
    <recommendedName>
        <fullName evidence="6 19">Adenosylcobinamide-GDP ribazoletransferase</fullName>
        <ecNumber evidence="5 19">2.7.8.26</ecNumber>
    </recommendedName>
    <alternativeName>
        <fullName evidence="16 19">Cobalamin synthase</fullName>
    </alternativeName>
    <alternativeName>
        <fullName evidence="15 19">Cobalamin-5'-phosphate synthase</fullName>
    </alternativeName>
</protein>
<dbReference type="GO" id="GO:0009236">
    <property type="term" value="P:cobalamin biosynthetic process"/>
    <property type="evidence" value="ECO:0007669"/>
    <property type="project" value="UniProtKB-UniRule"/>
</dbReference>